<evidence type="ECO:0000313" key="3">
    <source>
        <dbReference type="EMBL" id="KAL2039994.1"/>
    </source>
</evidence>
<comment type="caution">
    <text evidence="3">The sequence shown here is derived from an EMBL/GenBank/DDBJ whole genome shotgun (WGS) entry which is preliminary data.</text>
</comment>
<dbReference type="Proteomes" id="UP001590950">
    <property type="component" value="Unassembled WGS sequence"/>
</dbReference>
<evidence type="ECO:0000313" key="4">
    <source>
        <dbReference type="Proteomes" id="UP001590950"/>
    </source>
</evidence>
<dbReference type="InterPro" id="IPR012349">
    <property type="entry name" value="Split_barrel_FMN-bd"/>
</dbReference>
<dbReference type="PANTHER" id="PTHR28243:SF1">
    <property type="entry name" value="PYRIDOXAMINE 5'-PHOSPHATE OXIDASE ALR4036 FAMILY FMN-BINDING DOMAIN-CONTAINING PROTEIN"/>
    <property type="match status" value="1"/>
</dbReference>
<dbReference type="Gene3D" id="2.30.110.10">
    <property type="entry name" value="Electron Transport, Fmn-binding Protein, Chain A"/>
    <property type="match status" value="1"/>
</dbReference>
<feature type="region of interest" description="Disordered" evidence="1">
    <location>
        <begin position="194"/>
        <end position="222"/>
    </location>
</feature>
<name>A0ABR4A5E6_9LECA</name>
<keyword evidence="4" id="KW-1185">Reference proteome</keyword>
<dbReference type="PANTHER" id="PTHR28243">
    <property type="entry name" value="AGL049CP"/>
    <property type="match status" value="1"/>
</dbReference>
<feature type="domain" description="Pyridoxamine 5'-phosphate oxidase Alr4036 family FMN-binding" evidence="2">
    <location>
        <begin position="13"/>
        <end position="142"/>
    </location>
</feature>
<gene>
    <name evidence="3" type="ORF">N7G274_007397</name>
</gene>
<reference evidence="3 4" key="1">
    <citation type="submission" date="2024-09" db="EMBL/GenBank/DDBJ databases">
        <title>Rethinking Asexuality: The Enigmatic Case of Functional Sexual Genes in Lepraria (Stereocaulaceae).</title>
        <authorList>
            <person name="Doellman M."/>
            <person name="Sun Y."/>
            <person name="Barcenas-Pena A."/>
            <person name="Lumbsch H.T."/>
            <person name="Grewe F."/>
        </authorList>
    </citation>
    <scope>NUCLEOTIDE SEQUENCE [LARGE SCALE GENOMIC DNA]</scope>
    <source>
        <strain evidence="3 4">Mercado 3170</strain>
    </source>
</reference>
<organism evidence="3 4">
    <name type="scientific">Stereocaulon virgatum</name>
    <dbReference type="NCBI Taxonomy" id="373712"/>
    <lineage>
        <taxon>Eukaryota</taxon>
        <taxon>Fungi</taxon>
        <taxon>Dikarya</taxon>
        <taxon>Ascomycota</taxon>
        <taxon>Pezizomycotina</taxon>
        <taxon>Lecanoromycetes</taxon>
        <taxon>OSLEUM clade</taxon>
        <taxon>Lecanoromycetidae</taxon>
        <taxon>Lecanorales</taxon>
        <taxon>Lecanorineae</taxon>
        <taxon>Stereocaulaceae</taxon>
        <taxon>Stereocaulon</taxon>
    </lineage>
</organism>
<dbReference type="Pfam" id="PF12766">
    <property type="entry name" value="Pyridox_oxase_2"/>
    <property type="match status" value="1"/>
</dbReference>
<proteinExistence type="predicted"/>
<dbReference type="EMBL" id="JBEFKJ010000023">
    <property type="protein sequence ID" value="KAL2039994.1"/>
    <property type="molecule type" value="Genomic_DNA"/>
</dbReference>
<evidence type="ECO:0000256" key="1">
    <source>
        <dbReference type="SAM" id="MobiDB-lite"/>
    </source>
</evidence>
<evidence type="ECO:0000259" key="2">
    <source>
        <dbReference type="Pfam" id="PF12766"/>
    </source>
</evidence>
<protein>
    <recommendedName>
        <fullName evidence="2">Pyridoxamine 5'-phosphate oxidase Alr4036 family FMN-binding domain-containing protein</fullName>
    </recommendedName>
</protein>
<sequence length="289" mass="32149">MSTTTHHLTTPPAPWKQTFESHISKLPSPEFVLTSLHPCPPGSLTPYVPRLRYCIYRGMWGALPDNKHNAAPRNPPLFDSDMPTFTTDVRMQKVGDIFASSPGKADREALVQGSGGGGPVEAVWWVKEVGTQWRVRGEAFVVGRDIDEGEGSGSGVRTVKSEVGVRMRRTDDGKEKGKEEGEWSWGRELTAHFGNCSPGMRGSWRNPPPGTPKNGQEPDKDHQLGQKVEDLHDPIARDNFRVVIIRPEEVEQLDISDPATAKRFKYTFVVEKGQGAEGKGEWKVEELWP</sequence>
<accession>A0ABR4A5E6</accession>
<dbReference type="InterPro" id="IPR024624">
    <property type="entry name" value="Pyridox_Oxase_Alr4036_FMN-bd"/>
</dbReference>
<dbReference type="SUPFAM" id="SSF50475">
    <property type="entry name" value="FMN-binding split barrel"/>
    <property type="match status" value="1"/>
</dbReference>